<dbReference type="Gene3D" id="2.40.30.10">
    <property type="entry name" value="Translation factors"/>
    <property type="match status" value="1"/>
</dbReference>
<gene>
    <name evidence="10" type="ORF">MNBD_GAMMA22-1760</name>
</gene>
<dbReference type="GO" id="GO:0000166">
    <property type="term" value="F:nucleotide binding"/>
    <property type="evidence" value="ECO:0007669"/>
    <property type="project" value="UniProtKB-KW"/>
</dbReference>
<dbReference type="InterPro" id="IPR017938">
    <property type="entry name" value="Riboflavin_synthase-like_b-brl"/>
</dbReference>
<dbReference type="GO" id="GO:0004324">
    <property type="term" value="F:ferredoxin-NADP+ reductase activity"/>
    <property type="evidence" value="ECO:0007669"/>
    <property type="project" value="UniProtKB-EC"/>
</dbReference>
<proteinExistence type="inferred from homology"/>
<dbReference type="Pfam" id="PF00175">
    <property type="entry name" value="NAD_binding_1"/>
    <property type="match status" value="1"/>
</dbReference>
<evidence type="ECO:0000313" key="10">
    <source>
        <dbReference type="EMBL" id="VAW90755.1"/>
    </source>
</evidence>
<evidence type="ECO:0000259" key="9">
    <source>
        <dbReference type="PROSITE" id="PS51384"/>
    </source>
</evidence>
<dbReference type="EC" id="1.18.1.2" evidence="3"/>
<dbReference type="EMBL" id="UOFS01000001">
    <property type="protein sequence ID" value="VAW90755.1"/>
    <property type="molecule type" value="Genomic_DNA"/>
</dbReference>
<dbReference type="SUPFAM" id="SSF52343">
    <property type="entry name" value="Ferredoxin reductase-like, C-terminal NADP-linked domain"/>
    <property type="match status" value="1"/>
</dbReference>
<keyword evidence="7" id="KW-0521">NADP</keyword>
<keyword evidence="4" id="KW-0285">Flavoprotein</keyword>
<dbReference type="PROSITE" id="PS51384">
    <property type="entry name" value="FAD_FR"/>
    <property type="match status" value="1"/>
</dbReference>
<dbReference type="InterPro" id="IPR033892">
    <property type="entry name" value="FNR_bac"/>
</dbReference>
<dbReference type="Gene3D" id="3.40.50.80">
    <property type="entry name" value="Nucleotide-binding domain of ferredoxin-NADP reductase (FNR) module"/>
    <property type="match status" value="1"/>
</dbReference>
<evidence type="ECO:0000256" key="1">
    <source>
        <dbReference type="ARBA" id="ARBA00001974"/>
    </source>
</evidence>
<name>A0A3B0ZBI3_9ZZZZ</name>
<dbReference type="InterPro" id="IPR039261">
    <property type="entry name" value="FNR_nucleotide-bd"/>
</dbReference>
<evidence type="ECO:0000256" key="2">
    <source>
        <dbReference type="ARBA" id="ARBA00008312"/>
    </source>
</evidence>
<dbReference type="PANTHER" id="PTHR47878">
    <property type="entry name" value="OXIDOREDUCTASE FAD/NAD(P)-BINDING DOMAIN PROTEIN"/>
    <property type="match status" value="1"/>
</dbReference>
<dbReference type="GO" id="GO:0042167">
    <property type="term" value="P:heme catabolic process"/>
    <property type="evidence" value="ECO:0007669"/>
    <property type="project" value="TreeGrafter"/>
</dbReference>
<dbReference type="Pfam" id="PF00970">
    <property type="entry name" value="FAD_binding_6"/>
    <property type="match status" value="1"/>
</dbReference>
<dbReference type="GO" id="GO:0034599">
    <property type="term" value="P:cellular response to oxidative stress"/>
    <property type="evidence" value="ECO:0007669"/>
    <property type="project" value="TreeGrafter"/>
</dbReference>
<sequence length="247" mass="28063">MTTWLHGKVIEKKQWCVDLYSLKIKTTPLQFKAGQFVNIGLQVDGKVLARPYSLINSPDDSVLEIHFNSVKNGKLSPLLTSLAIGDNVQVSDRASGFLTLNEVPKVDFLWLLATGTGIGPFLSMLKTPELWQDFKKIILCYSVKSFEKLVYRTDFDTFQSQHQNQFCFVPFITREKIDNTIHSRITTSLENGMLEKQVNLKLTSDSNHIMLCGNSNMIADVTALLENRGMSRHTRREPGNIAIEKYY</sequence>
<keyword evidence="6" id="KW-0274">FAD</keyword>
<evidence type="ECO:0000256" key="7">
    <source>
        <dbReference type="ARBA" id="ARBA00022857"/>
    </source>
</evidence>
<feature type="domain" description="FAD-binding FR-type" evidence="9">
    <location>
        <begin position="2"/>
        <end position="101"/>
    </location>
</feature>
<dbReference type="PANTHER" id="PTHR47878:SF1">
    <property type="entry name" value="FLAVODOXIN_FERREDOXIN--NADP REDUCTASE"/>
    <property type="match status" value="1"/>
</dbReference>
<dbReference type="InterPro" id="IPR008333">
    <property type="entry name" value="Cbr1-like_FAD-bd_dom"/>
</dbReference>
<dbReference type="CDD" id="cd06195">
    <property type="entry name" value="FNR1"/>
    <property type="match status" value="1"/>
</dbReference>
<evidence type="ECO:0000256" key="3">
    <source>
        <dbReference type="ARBA" id="ARBA00013223"/>
    </source>
</evidence>
<comment type="cofactor">
    <cofactor evidence="1">
        <name>FAD</name>
        <dbReference type="ChEBI" id="CHEBI:57692"/>
    </cofactor>
</comment>
<dbReference type="InterPro" id="IPR051930">
    <property type="entry name" value="FNR_type-1"/>
</dbReference>
<keyword evidence="5" id="KW-0547">Nucleotide-binding</keyword>
<evidence type="ECO:0000256" key="5">
    <source>
        <dbReference type="ARBA" id="ARBA00022741"/>
    </source>
</evidence>
<reference evidence="10" key="1">
    <citation type="submission" date="2018-06" db="EMBL/GenBank/DDBJ databases">
        <authorList>
            <person name="Zhirakovskaya E."/>
        </authorList>
    </citation>
    <scope>NUCLEOTIDE SEQUENCE</scope>
</reference>
<evidence type="ECO:0000256" key="4">
    <source>
        <dbReference type="ARBA" id="ARBA00022630"/>
    </source>
</evidence>
<dbReference type="AlphaFoldDB" id="A0A3B0ZBI3"/>
<dbReference type="InterPro" id="IPR001433">
    <property type="entry name" value="OxRdtase_FAD/NAD-bd"/>
</dbReference>
<evidence type="ECO:0000256" key="6">
    <source>
        <dbReference type="ARBA" id="ARBA00022827"/>
    </source>
</evidence>
<comment type="similarity">
    <text evidence="2">Belongs to the ferredoxin--NADP reductase type 1 family.</text>
</comment>
<dbReference type="InterPro" id="IPR017927">
    <property type="entry name" value="FAD-bd_FR_type"/>
</dbReference>
<protein>
    <recommendedName>
        <fullName evidence="3">ferredoxin--NADP(+) reductase</fullName>
        <ecNumber evidence="3">1.18.1.2</ecNumber>
    </recommendedName>
</protein>
<dbReference type="PRINTS" id="PR00371">
    <property type="entry name" value="FPNCR"/>
</dbReference>
<keyword evidence="8 10" id="KW-0560">Oxidoreductase</keyword>
<evidence type="ECO:0000256" key="8">
    <source>
        <dbReference type="ARBA" id="ARBA00023002"/>
    </source>
</evidence>
<organism evidence="10">
    <name type="scientific">hydrothermal vent metagenome</name>
    <dbReference type="NCBI Taxonomy" id="652676"/>
    <lineage>
        <taxon>unclassified sequences</taxon>
        <taxon>metagenomes</taxon>
        <taxon>ecological metagenomes</taxon>
    </lineage>
</organism>
<dbReference type="InterPro" id="IPR001709">
    <property type="entry name" value="Flavoprot_Pyr_Nucl_cyt_Rdtase"/>
</dbReference>
<accession>A0A3B0ZBI3</accession>
<dbReference type="SUPFAM" id="SSF63380">
    <property type="entry name" value="Riboflavin synthase domain-like"/>
    <property type="match status" value="1"/>
</dbReference>